<proteinExistence type="predicted"/>
<dbReference type="Proteomes" id="UP000053766">
    <property type="component" value="Unassembled WGS sequence"/>
</dbReference>
<feature type="domain" description="BPTI/Kunitz inhibitor" evidence="7">
    <location>
        <begin position="1"/>
        <end position="37"/>
    </location>
</feature>
<dbReference type="InterPro" id="IPR002223">
    <property type="entry name" value="Kunitz_BPTI"/>
</dbReference>
<accession>A0A0D8YA49</accession>
<gene>
    <name evidence="8" type="ORF">DICVIV_02367</name>
</gene>
<comment type="subcellular location">
    <subcellularLocation>
        <location evidence="1">Secreted</location>
    </subcellularLocation>
</comment>
<feature type="region of interest" description="Disordered" evidence="6">
    <location>
        <begin position="116"/>
        <end position="197"/>
    </location>
</feature>
<feature type="compositionally biased region" description="Polar residues" evidence="6">
    <location>
        <begin position="263"/>
        <end position="287"/>
    </location>
</feature>
<keyword evidence="3" id="KW-0646">Protease inhibitor</keyword>
<dbReference type="InterPro" id="IPR020901">
    <property type="entry name" value="Prtase_inh_Kunz-CS"/>
</dbReference>
<keyword evidence="2" id="KW-0964">Secreted</keyword>
<feature type="region of interest" description="Disordered" evidence="6">
    <location>
        <begin position="215"/>
        <end position="292"/>
    </location>
</feature>
<sequence>MLRYYDRYDHRCRRFYYSGCEGNANRFNTLAECSSTCHYEAPSNRDRCFQPHDPGHCESDIERWYFDKDKQQCVCRKRQCHWPQLQQYLKLNYYLLLHLKAIQDISTTQQGYQETQRRYDQTQQVHDMTQRGYEQTRRGYDQTQQAYDQSQRGYEQSQRAYDQTHQAYDQTQRGYEQTRRTNGQTHQIYEQTQRGYDQTHQAYDQIQRGYEQNRRANGQTHQDYEHTQRGYEQKQQGFDQTQQAYEQTQRDYGQIQRGHDQTHQVYDQTQGGYEQTQRGYEQTQRGYEQNHRGYEESRQAYNHNQSAWSTDQINCFVDLLYCADGTKNKENLFKRPTYDYEELKRLHEEYYRRYPTTPSSYEQSLKEKNDSTSSKYAEFRKATSHISSTQLQSHPYSSATRRNYQAGQQLNYFAQPRAHGDRLYRYDTGPITRTHPNGTTTINRQVVYFTENRQPSITLRQHLPNLIEFTHITPSPPISTMIPSSYRRPQKFMKKKIPPRVISPPLTMKPKSINEDYLDNKRMIQKSSLKPTYQRTRIVPTSTVHEDRSRLDYVPLSKFSRIQTTPHPTIISNSKKLHLQRPTQHPVITPLREANAKPSIIDVQRVRTTAPTPTIRVQAARIDDVPRPVIVAVTPKAPGLDDVIEIDSKNDDEYEYVYYDDDYYDDGDLENTTVMAPNPIATTPPSMMHIVPSSTFSPIVLPPVGHHDTTSNDKRTRTKLERQRQLLNKENLSKSRPPATKSVSVDNIRSNRYKTSTTQVTFGDDYMENVEFDIQPAEDLR</sequence>
<feature type="compositionally biased region" description="Polar residues" evidence="6">
    <location>
        <begin position="233"/>
        <end position="251"/>
    </location>
</feature>
<dbReference type="EMBL" id="KN716183">
    <property type="protein sequence ID" value="KJH51451.1"/>
    <property type="molecule type" value="Genomic_DNA"/>
</dbReference>
<reference evidence="8 9" key="1">
    <citation type="submission" date="2013-11" db="EMBL/GenBank/DDBJ databases">
        <title>Draft genome of the bovine lungworm Dictyocaulus viviparus.</title>
        <authorList>
            <person name="Mitreva M."/>
        </authorList>
    </citation>
    <scope>NUCLEOTIDE SEQUENCE [LARGE SCALE GENOMIC DNA]</scope>
    <source>
        <strain evidence="8 9">HannoverDv2000</strain>
    </source>
</reference>
<dbReference type="GO" id="GO:0004867">
    <property type="term" value="F:serine-type endopeptidase inhibitor activity"/>
    <property type="evidence" value="ECO:0007669"/>
    <property type="project" value="UniProtKB-KW"/>
</dbReference>
<keyword evidence="4" id="KW-0722">Serine protease inhibitor</keyword>
<dbReference type="SUPFAM" id="SSF57362">
    <property type="entry name" value="BPTI-like"/>
    <property type="match status" value="2"/>
</dbReference>
<evidence type="ECO:0000256" key="2">
    <source>
        <dbReference type="ARBA" id="ARBA00022525"/>
    </source>
</evidence>
<dbReference type="OrthoDB" id="196393at2759"/>
<dbReference type="PANTHER" id="PTHR10083">
    <property type="entry name" value="KUNITZ-TYPE PROTEASE INHIBITOR-RELATED"/>
    <property type="match status" value="1"/>
</dbReference>
<evidence type="ECO:0000256" key="4">
    <source>
        <dbReference type="ARBA" id="ARBA00022900"/>
    </source>
</evidence>
<evidence type="ECO:0000256" key="6">
    <source>
        <dbReference type="SAM" id="MobiDB-lite"/>
    </source>
</evidence>
<dbReference type="AlphaFoldDB" id="A0A0D8YA49"/>
<evidence type="ECO:0000256" key="3">
    <source>
        <dbReference type="ARBA" id="ARBA00022690"/>
    </source>
</evidence>
<name>A0A0D8YA49_DICVI</name>
<evidence type="ECO:0000259" key="7">
    <source>
        <dbReference type="PROSITE" id="PS50279"/>
    </source>
</evidence>
<feature type="region of interest" description="Disordered" evidence="6">
    <location>
        <begin position="699"/>
        <end position="718"/>
    </location>
</feature>
<evidence type="ECO:0000256" key="1">
    <source>
        <dbReference type="ARBA" id="ARBA00004613"/>
    </source>
</evidence>
<organism evidence="8 9">
    <name type="scientific">Dictyocaulus viviparus</name>
    <name type="common">Bovine lungworm</name>
    <dbReference type="NCBI Taxonomy" id="29172"/>
    <lineage>
        <taxon>Eukaryota</taxon>
        <taxon>Metazoa</taxon>
        <taxon>Ecdysozoa</taxon>
        <taxon>Nematoda</taxon>
        <taxon>Chromadorea</taxon>
        <taxon>Rhabditida</taxon>
        <taxon>Rhabditina</taxon>
        <taxon>Rhabditomorpha</taxon>
        <taxon>Strongyloidea</taxon>
        <taxon>Metastrongylidae</taxon>
        <taxon>Dictyocaulus</taxon>
    </lineage>
</organism>
<evidence type="ECO:0000313" key="9">
    <source>
        <dbReference type="Proteomes" id="UP000053766"/>
    </source>
</evidence>
<keyword evidence="9" id="KW-1185">Reference proteome</keyword>
<dbReference type="InterPro" id="IPR050098">
    <property type="entry name" value="TFPI/VKTCI-like"/>
</dbReference>
<dbReference type="Pfam" id="PF00014">
    <property type="entry name" value="Kunitz_BPTI"/>
    <property type="match status" value="2"/>
</dbReference>
<evidence type="ECO:0000256" key="5">
    <source>
        <dbReference type="ARBA" id="ARBA00023157"/>
    </source>
</evidence>
<protein>
    <submittedName>
        <fullName evidence="8">Kunitz/Bovine pancreatic trypsin inhibitor domain protein</fullName>
    </submittedName>
</protein>
<dbReference type="InterPro" id="IPR036880">
    <property type="entry name" value="Kunitz_BPTI_sf"/>
</dbReference>
<dbReference type="PROSITE" id="PS00280">
    <property type="entry name" value="BPTI_KUNITZ_1"/>
    <property type="match status" value="1"/>
</dbReference>
<feature type="compositionally biased region" description="Basic and acidic residues" evidence="6">
    <location>
        <begin position="222"/>
        <end position="232"/>
    </location>
</feature>
<dbReference type="STRING" id="29172.A0A0D8YA49"/>
<dbReference type="Gene3D" id="4.10.410.10">
    <property type="entry name" value="Pancreatic trypsin inhibitor Kunitz domain"/>
    <property type="match status" value="2"/>
</dbReference>
<dbReference type="CDD" id="cd00109">
    <property type="entry name" value="Kunitz-type"/>
    <property type="match status" value="2"/>
</dbReference>
<keyword evidence="5" id="KW-1015">Disulfide bond</keyword>
<dbReference type="SUPFAM" id="SSF58104">
    <property type="entry name" value="Methyl-accepting chemotaxis protein (MCP) signaling domain"/>
    <property type="match status" value="1"/>
</dbReference>
<dbReference type="PANTHER" id="PTHR10083:SF381">
    <property type="entry name" value="BPTI_KUNITZ INHIBITOR DOMAIN-CONTAINING PROTEIN"/>
    <property type="match status" value="1"/>
</dbReference>
<dbReference type="SMART" id="SM00131">
    <property type="entry name" value="KU"/>
    <property type="match status" value="2"/>
</dbReference>
<feature type="compositionally biased region" description="Basic and acidic residues" evidence="6">
    <location>
        <begin position="705"/>
        <end position="718"/>
    </location>
</feature>
<reference evidence="9" key="2">
    <citation type="journal article" date="2016" name="Sci. Rep.">
        <title>Dictyocaulus viviparus genome, variome and transcriptome elucidate lungworm biology and support future intervention.</title>
        <authorList>
            <person name="McNulty S.N."/>
            <person name="Strube C."/>
            <person name="Rosa B.A."/>
            <person name="Martin J.C."/>
            <person name="Tyagi R."/>
            <person name="Choi Y.J."/>
            <person name="Wang Q."/>
            <person name="Hallsworth Pepin K."/>
            <person name="Zhang X."/>
            <person name="Ozersky P."/>
            <person name="Wilson R.K."/>
            <person name="Sternberg P.W."/>
            <person name="Gasser R.B."/>
            <person name="Mitreva M."/>
        </authorList>
    </citation>
    <scope>NUCLEOTIDE SEQUENCE [LARGE SCALE GENOMIC DNA]</scope>
    <source>
        <strain evidence="9">HannoverDv2000</strain>
    </source>
</reference>
<dbReference type="PROSITE" id="PS50279">
    <property type="entry name" value="BPTI_KUNITZ_2"/>
    <property type="match status" value="1"/>
</dbReference>
<dbReference type="GO" id="GO:0005615">
    <property type="term" value="C:extracellular space"/>
    <property type="evidence" value="ECO:0007669"/>
    <property type="project" value="TreeGrafter"/>
</dbReference>
<feature type="compositionally biased region" description="Polar residues" evidence="6">
    <location>
        <begin position="141"/>
        <end position="197"/>
    </location>
</feature>
<evidence type="ECO:0000313" key="8">
    <source>
        <dbReference type="EMBL" id="KJH51451.1"/>
    </source>
</evidence>